<gene>
    <name evidence="3" type="ORF">Esi_0123_0068</name>
</gene>
<dbReference type="EMBL" id="FN647892">
    <property type="protein sequence ID" value="CBJ28899.1"/>
    <property type="molecule type" value="Genomic_DNA"/>
</dbReference>
<organism evidence="3 4">
    <name type="scientific">Ectocarpus siliculosus</name>
    <name type="common">Brown alga</name>
    <name type="synonym">Conferva siliculosa</name>
    <dbReference type="NCBI Taxonomy" id="2880"/>
    <lineage>
        <taxon>Eukaryota</taxon>
        <taxon>Sar</taxon>
        <taxon>Stramenopiles</taxon>
        <taxon>Ochrophyta</taxon>
        <taxon>PX clade</taxon>
        <taxon>Phaeophyceae</taxon>
        <taxon>Ectocarpales</taxon>
        <taxon>Ectocarpaceae</taxon>
        <taxon>Ectocarpus</taxon>
    </lineage>
</organism>
<dbReference type="OrthoDB" id="49346at2759"/>
<feature type="signal peptide" evidence="2">
    <location>
        <begin position="1"/>
        <end position="18"/>
    </location>
</feature>
<feature type="coiled-coil region" evidence="1">
    <location>
        <begin position="101"/>
        <end position="150"/>
    </location>
</feature>
<keyword evidence="2" id="KW-0732">Signal</keyword>
<keyword evidence="4" id="KW-1185">Reference proteome</keyword>
<evidence type="ECO:0000256" key="2">
    <source>
        <dbReference type="SAM" id="SignalP"/>
    </source>
</evidence>
<name>D7FIT2_ECTSI</name>
<dbReference type="InParanoid" id="D7FIT2"/>
<feature type="chain" id="PRO_5003095601" evidence="2">
    <location>
        <begin position="19"/>
        <end position="156"/>
    </location>
</feature>
<keyword evidence="1" id="KW-0175">Coiled coil</keyword>
<accession>D7FIT2</accession>
<protein>
    <submittedName>
        <fullName evidence="3">Uncharacterized protein</fullName>
    </submittedName>
</protein>
<dbReference type="Proteomes" id="UP000002630">
    <property type="component" value="Linkage Group LG08"/>
</dbReference>
<dbReference type="AlphaFoldDB" id="D7FIT2"/>
<evidence type="ECO:0000313" key="4">
    <source>
        <dbReference type="Proteomes" id="UP000002630"/>
    </source>
</evidence>
<sequence length="156" mass="16819">MMFARVVALACLALGADAFFMGTPLRTSAGVGSSRAATTMKVPTDHPEIEVPKAAALKATKEFGATSPEARLAWDTYEEVAAADNTIATRATLDEDCDVTNENVCEEYQDQMKELEEILAAGPAAMNISVEQLAKQNMILIEENSRLKASLSTYKK</sequence>
<dbReference type="EMBL" id="FN649733">
    <property type="protein sequence ID" value="CBJ28899.1"/>
    <property type="molecule type" value="Genomic_DNA"/>
</dbReference>
<proteinExistence type="predicted"/>
<evidence type="ECO:0000256" key="1">
    <source>
        <dbReference type="SAM" id="Coils"/>
    </source>
</evidence>
<reference evidence="3 4" key="1">
    <citation type="journal article" date="2010" name="Nature">
        <title>The Ectocarpus genome and the independent evolution of multicellularity in brown algae.</title>
        <authorList>
            <person name="Cock J.M."/>
            <person name="Sterck L."/>
            <person name="Rouze P."/>
            <person name="Scornet D."/>
            <person name="Allen A.E."/>
            <person name="Amoutzias G."/>
            <person name="Anthouard V."/>
            <person name="Artiguenave F."/>
            <person name="Aury J.M."/>
            <person name="Badger J.H."/>
            <person name="Beszteri B."/>
            <person name="Billiau K."/>
            <person name="Bonnet E."/>
            <person name="Bothwell J.H."/>
            <person name="Bowler C."/>
            <person name="Boyen C."/>
            <person name="Brownlee C."/>
            <person name="Carrano C.J."/>
            <person name="Charrier B."/>
            <person name="Cho G.Y."/>
            <person name="Coelho S.M."/>
            <person name="Collen J."/>
            <person name="Corre E."/>
            <person name="Da Silva C."/>
            <person name="Delage L."/>
            <person name="Delaroque N."/>
            <person name="Dittami S.M."/>
            <person name="Doulbeau S."/>
            <person name="Elias M."/>
            <person name="Farnham G."/>
            <person name="Gachon C.M."/>
            <person name="Gschloessl B."/>
            <person name="Heesch S."/>
            <person name="Jabbari K."/>
            <person name="Jubin C."/>
            <person name="Kawai H."/>
            <person name="Kimura K."/>
            <person name="Kloareg B."/>
            <person name="Kupper F.C."/>
            <person name="Lang D."/>
            <person name="Le Bail A."/>
            <person name="Leblanc C."/>
            <person name="Lerouge P."/>
            <person name="Lohr M."/>
            <person name="Lopez P.J."/>
            <person name="Martens C."/>
            <person name="Maumus F."/>
            <person name="Michel G."/>
            <person name="Miranda-Saavedra D."/>
            <person name="Morales J."/>
            <person name="Moreau H."/>
            <person name="Motomura T."/>
            <person name="Nagasato C."/>
            <person name="Napoli C.A."/>
            <person name="Nelson D.R."/>
            <person name="Nyvall-Collen P."/>
            <person name="Peters A.F."/>
            <person name="Pommier C."/>
            <person name="Potin P."/>
            <person name="Poulain J."/>
            <person name="Quesneville H."/>
            <person name="Read B."/>
            <person name="Rensing S.A."/>
            <person name="Ritter A."/>
            <person name="Rousvoal S."/>
            <person name="Samanta M."/>
            <person name="Samson G."/>
            <person name="Schroeder D.C."/>
            <person name="Segurens B."/>
            <person name="Strittmatter M."/>
            <person name="Tonon T."/>
            <person name="Tregear J.W."/>
            <person name="Valentin K."/>
            <person name="von Dassow P."/>
            <person name="Yamagishi T."/>
            <person name="Van de Peer Y."/>
            <person name="Wincker P."/>
        </authorList>
    </citation>
    <scope>NUCLEOTIDE SEQUENCE [LARGE SCALE GENOMIC DNA]</scope>
    <source>
        <strain evidence="4">Ec32 / CCAP1310/4</strain>
    </source>
</reference>
<evidence type="ECO:0000313" key="3">
    <source>
        <dbReference type="EMBL" id="CBJ28899.1"/>
    </source>
</evidence>